<dbReference type="PRINTS" id="PR00385">
    <property type="entry name" value="P450"/>
</dbReference>
<feature type="binding site" description="axial binding residue" evidence="6">
    <location>
        <position position="230"/>
    </location>
    <ligand>
        <name>heme</name>
        <dbReference type="ChEBI" id="CHEBI:30413"/>
    </ligand>
    <ligandPart>
        <name>Fe</name>
        <dbReference type="ChEBI" id="CHEBI:18248"/>
    </ligandPart>
</feature>
<comment type="similarity">
    <text evidence="1">Belongs to the cytochrome P450 family.</text>
</comment>
<comment type="cofactor">
    <cofactor evidence="6">
        <name>heme</name>
        <dbReference type="ChEBI" id="CHEBI:30413"/>
    </cofactor>
</comment>
<dbReference type="GO" id="GO:0004497">
    <property type="term" value="F:monooxygenase activity"/>
    <property type="evidence" value="ECO:0007669"/>
    <property type="project" value="UniProtKB-KW"/>
</dbReference>
<name>A0AAN9ULK5_9PEZI</name>
<dbReference type="PANTHER" id="PTHR46300:SF2">
    <property type="entry name" value="CYTOCHROME P450 MONOOXYGENASE ALNH-RELATED"/>
    <property type="match status" value="1"/>
</dbReference>
<dbReference type="InterPro" id="IPR001128">
    <property type="entry name" value="Cyt_P450"/>
</dbReference>
<evidence type="ECO:0000313" key="8">
    <source>
        <dbReference type="Proteomes" id="UP001320245"/>
    </source>
</evidence>
<dbReference type="EMBL" id="JAJSPL020000008">
    <property type="protein sequence ID" value="KAK7745568.1"/>
    <property type="molecule type" value="Genomic_DNA"/>
</dbReference>
<gene>
    <name evidence="7" type="ORF">SLS53_003068</name>
</gene>
<evidence type="ECO:0000256" key="4">
    <source>
        <dbReference type="ARBA" id="ARBA00023004"/>
    </source>
</evidence>
<keyword evidence="2 6" id="KW-0479">Metal-binding</keyword>
<dbReference type="PRINTS" id="PR00463">
    <property type="entry name" value="EP450I"/>
</dbReference>
<dbReference type="Pfam" id="PF00067">
    <property type="entry name" value="p450"/>
    <property type="match status" value="1"/>
</dbReference>
<dbReference type="Proteomes" id="UP001320245">
    <property type="component" value="Unassembled WGS sequence"/>
</dbReference>
<evidence type="ECO:0000256" key="5">
    <source>
        <dbReference type="ARBA" id="ARBA00023033"/>
    </source>
</evidence>
<evidence type="ECO:0000256" key="2">
    <source>
        <dbReference type="ARBA" id="ARBA00022723"/>
    </source>
</evidence>
<dbReference type="InterPro" id="IPR050364">
    <property type="entry name" value="Cytochrome_P450_fung"/>
</dbReference>
<accession>A0AAN9ULK5</accession>
<dbReference type="AlphaFoldDB" id="A0AAN9ULK5"/>
<keyword evidence="8" id="KW-1185">Reference proteome</keyword>
<sequence length="327" mass="37114">MIRLSDQILKTAAMLDLVPVLRGLPAWLLPIKKEGQKIHREERRLFKRLYLDNKEKLEKGKAKLQREEGFTDDVAAYISGALLQAGSETTATILIGFVQAMVIFPEVAKAAQAQLDAICGDRMPDLDDWDKLPYIRACAKESLRWMPGFFLGIPHAVTQDDVYGEYHIPKDATVIINVWSVHQDPRRHPDPRKFDPLRYIDDELSSNDSANSPDATQRDHFVFGAGRRRCQGMHIADRSIFLAISRMLWAFDFKRAVDPQTGREIVPDMDDVVDGMVSLPKPFKANIVSRSQSRAQSIRDEWATASTLLDPETLEWKTLPEGLRKSC</sequence>
<keyword evidence="4 6" id="KW-0408">Iron</keyword>
<dbReference type="SUPFAM" id="SSF48264">
    <property type="entry name" value="Cytochrome P450"/>
    <property type="match status" value="1"/>
</dbReference>
<dbReference type="InterPro" id="IPR036396">
    <property type="entry name" value="Cyt_P450_sf"/>
</dbReference>
<evidence type="ECO:0008006" key="9">
    <source>
        <dbReference type="Google" id="ProtNLM"/>
    </source>
</evidence>
<dbReference type="GO" id="GO:0020037">
    <property type="term" value="F:heme binding"/>
    <property type="evidence" value="ECO:0007669"/>
    <property type="project" value="InterPro"/>
</dbReference>
<evidence type="ECO:0000313" key="7">
    <source>
        <dbReference type="EMBL" id="KAK7745568.1"/>
    </source>
</evidence>
<dbReference type="InterPro" id="IPR002401">
    <property type="entry name" value="Cyt_P450_E_grp-I"/>
</dbReference>
<evidence type="ECO:0000256" key="6">
    <source>
        <dbReference type="PIRSR" id="PIRSR602401-1"/>
    </source>
</evidence>
<protein>
    <recommendedName>
        <fullName evidence="9">Cytochrome P450</fullName>
    </recommendedName>
</protein>
<evidence type="ECO:0000256" key="1">
    <source>
        <dbReference type="ARBA" id="ARBA00010617"/>
    </source>
</evidence>
<dbReference type="PANTHER" id="PTHR46300">
    <property type="entry name" value="P450, PUTATIVE (EUROFUNG)-RELATED-RELATED"/>
    <property type="match status" value="1"/>
</dbReference>
<keyword evidence="3" id="KW-0560">Oxidoreductase</keyword>
<keyword evidence="6" id="KW-0349">Heme</keyword>
<dbReference type="Gene3D" id="1.10.630.10">
    <property type="entry name" value="Cytochrome P450"/>
    <property type="match status" value="1"/>
</dbReference>
<dbReference type="GO" id="GO:0016705">
    <property type="term" value="F:oxidoreductase activity, acting on paired donors, with incorporation or reduction of molecular oxygen"/>
    <property type="evidence" value="ECO:0007669"/>
    <property type="project" value="InterPro"/>
</dbReference>
<evidence type="ECO:0000256" key="3">
    <source>
        <dbReference type="ARBA" id="ARBA00023002"/>
    </source>
</evidence>
<reference evidence="7 8" key="1">
    <citation type="journal article" date="2023" name="PLoS ONE">
        <title>Cytospora paraplurivora sp. nov. isolated from orchards with fruit tree decline syndrome in Ontario, Canada.</title>
        <authorList>
            <person name="Ilyukhin E."/>
            <person name="Nguyen H.D.T."/>
            <person name="Castle A.J."/>
            <person name="Ellouze W."/>
        </authorList>
    </citation>
    <scope>NUCLEOTIDE SEQUENCE [LARGE SCALE GENOMIC DNA]</scope>
    <source>
        <strain evidence="7 8">FDS-564</strain>
    </source>
</reference>
<keyword evidence="5" id="KW-0503">Monooxygenase</keyword>
<comment type="caution">
    <text evidence="7">The sequence shown here is derived from an EMBL/GenBank/DDBJ whole genome shotgun (WGS) entry which is preliminary data.</text>
</comment>
<proteinExistence type="inferred from homology"/>
<dbReference type="GO" id="GO:0005506">
    <property type="term" value="F:iron ion binding"/>
    <property type="evidence" value="ECO:0007669"/>
    <property type="project" value="InterPro"/>
</dbReference>
<organism evidence="7 8">
    <name type="scientific">Cytospora paraplurivora</name>
    <dbReference type="NCBI Taxonomy" id="2898453"/>
    <lineage>
        <taxon>Eukaryota</taxon>
        <taxon>Fungi</taxon>
        <taxon>Dikarya</taxon>
        <taxon>Ascomycota</taxon>
        <taxon>Pezizomycotina</taxon>
        <taxon>Sordariomycetes</taxon>
        <taxon>Sordariomycetidae</taxon>
        <taxon>Diaporthales</taxon>
        <taxon>Cytosporaceae</taxon>
        <taxon>Cytospora</taxon>
    </lineage>
</organism>